<dbReference type="EMBL" id="JAQFWP010000041">
    <property type="protein sequence ID" value="MDA2806806.1"/>
    <property type="molecule type" value="Genomic_DNA"/>
</dbReference>
<name>A0ABT4TQ62_9ACTN</name>
<dbReference type="RefSeq" id="WP_270679441.1">
    <property type="nucleotide sequence ID" value="NZ_JAQFWP010000041.1"/>
</dbReference>
<reference evidence="1" key="1">
    <citation type="submission" date="2023-01" db="EMBL/GenBank/DDBJ databases">
        <title>Draft genome sequence of Nocardiopsis sp. LSu2-4 isolated from halophytes.</title>
        <authorList>
            <person name="Duangmal K."/>
            <person name="Chantavorakit T."/>
        </authorList>
    </citation>
    <scope>NUCLEOTIDE SEQUENCE</scope>
    <source>
        <strain evidence="1">LSu2-4</strain>
    </source>
</reference>
<protein>
    <submittedName>
        <fullName evidence="1">Uncharacterized protein</fullName>
    </submittedName>
</protein>
<proteinExistence type="predicted"/>
<gene>
    <name evidence="1" type="ORF">O4U47_20025</name>
</gene>
<evidence type="ECO:0000313" key="2">
    <source>
        <dbReference type="Proteomes" id="UP001165685"/>
    </source>
</evidence>
<keyword evidence="2" id="KW-1185">Reference proteome</keyword>
<evidence type="ECO:0000313" key="1">
    <source>
        <dbReference type="EMBL" id="MDA2806806.1"/>
    </source>
</evidence>
<dbReference type="Proteomes" id="UP001165685">
    <property type="component" value="Unassembled WGS sequence"/>
</dbReference>
<organism evidence="1 2">
    <name type="scientific">Nocardiopsis suaedae</name>
    <dbReference type="NCBI Taxonomy" id="3018444"/>
    <lineage>
        <taxon>Bacteria</taxon>
        <taxon>Bacillati</taxon>
        <taxon>Actinomycetota</taxon>
        <taxon>Actinomycetes</taxon>
        <taxon>Streptosporangiales</taxon>
        <taxon>Nocardiopsidaceae</taxon>
        <taxon>Nocardiopsis</taxon>
    </lineage>
</organism>
<accession>A0ABT4TQ62</accession>
<sequence>MSVLAVALALTGLWAAGGFEASKSTDFRDVEPGGLVRNSLLELKLHEAAFSQDPNTGAHTLQVRADIKSRFNEPVPVSNISGMIDPRFGRKDLSASAMRMSLTRQPDRSVFELQPEVPEEAVLTWQLTDDDPDAGPKKAEEIFDEEDLLEPDDVSEQVAAVDRVKVTVTGAEYDAGFTDQTKRWWGDTNTRGIVYLPIDEE</sequence>
<comment type="caution">
    <text evidence="1">The sequence shown here is derived from an EMBL/GenBank/DDBJ whole genome shotgun (WGS) entry which is preliminary data.</text>
</comment>